<keyword evidence="4 7" id="KW-0812">Transmembrane</keyword>
<keyword evidence="6 7" id="KW-0472">Membrane</keyword>
<dbReference type="EMBL" id="VWOX01000011">
    <property type="protein sequence ID" value="KAA5540930.1"/>
    <property type="molecule type" value="Genomic_DNA"/>
</dbReference>
<dbReference type="InterPro" id="IPR000515">
    <property type="entry name" value="MetI-like"/>
</dbReference>
<comment type="caution">
    <text evidence="9">The sequence shown here is derived from an EMBL/GenBank/DDBJ whole genome shotgun (WGS) entry which is preliminary data.</text>
</comment>
<dbReference type="Proteomes" id="UP000324479">
    <property type="component" value="Unassembled WGS sequence"/>
</dbReference>
<dbReference type="SUPFAM" id="SSF161098">
    <property type="entry name" value="MetI-like"/>
    <property type="match status" value="1"/>
</dbReference>
<comment type="subcellular location">
    <subcellularLocation>
        <location evidence="1 7">Cell membrane</location>
        <topology evidence="1 7">Multi-pass membrane protein</topology>
    </subcellularLocation>
</comment>
<dbReference type="CDD" id="cd06261">
    <property type="entry name" value="TM_PBP2"/>
    <property type="match status" value="1"/>
</dbReference>
<proteinExistence type="inferred from homology"/>
<evidence type="ECO:0000313" key="9">
    <source>
        <dbReference type="EMBL" id="KAA5540930.1"/>
    </source>
</evidence>
<keyword evidence="5 7" id="KW-1133">Transmembrane helix</keyword>
<feature type="domain" description="ABC transmembrane type-1" evidence="8">
    <location>
        <begin position="98"/>
        <end position="299"/>
    </location>
</feature>
<organism evidence="9 10">
    <name type="scientific">Roseiconus nitratireducens</name>
    <dbReference type="NCBI Taxonomy" id="2605748"/>
    <lineage>
        <taxon>Bacteria</taxon>
        <taxon>Pseudomonadati</taxon>
        <taxon>Planctomycetota</taxon>
        <taxon>Planctomycetia</taxon>
        <taxon>Pirellulales</taxon>
        <taxon>Pirellulaceae</taxon>
        <taxon>Roseiconus</taxon>
    </lineage>
</organism>
<feature type="transmembrane region" description="Helical" evidence="7">
    <location>
        <begin position="281"/>
        <end position="302"/>
    </location>
</feature>
<feature type="transmembrane region" description="Helical" evidence="7">
    <location>
        <begin position="104"/>
        <end position="126"/>
    </location>
</feature>
<evidence type="ECO:0000256" key="5">
    <source>
        <dbReference type="ARBA" id="ARBA00022989"/>
    </source>
</evidence>
<feature type="transmembrane region" description="Helical" evidence="7">
    <location>
        <begin position="12"/>
        <end position="33"/>
    </location>
</feature>
<feature type="transmembrane region" description="Helical" evidence="7">
    <location>
        <begin position="172"/>
        <end position="192"/>
    </location>
</feature>
<feature type="transmembrane region" description="Helical" evidence="7">
    <location>
        <begin position="133"/>
        <end position="160"/>
    </location>
</feature>
<dbReference type="Pfam" id="PF19300">
    <property type="entry name" value="BPD_transp_1_N"/>
    <property type="match status" value="1"/>
</dbReference>
<dbReference type="InterPro" id="IPR045621">
    <property type="entry name" value="BPD_transp_1_N"/>
</dbReference>
<dbReference type="Gene3D" id="1.10.3720.10">
    <property type="entry name" value="MetI-like"/>
    <property type="match status" value="1"/>
</dbReference>
<evidence type="ECO:0000259" key="8">
    <source>
        <dbReference type="PROSITE" id="PS50928"/>
    </source>
</evidence>
<keyword evidence="2 7" id="KW-0813">Transport</keyword>
<dbReference type="PANTHER" id="PTHR30465:SF74">
    <property type="entry name" value="OLIGOPEPTIDE TRANSPORT SYSTEM PERMEASE PROTEIN OPPB"/>
    <property type="match status" value="1"/>
</dbReference>
<evidence type="ECO:0000313" key="10">
    <source>
        <dbReference type="Proteomes" id="UP000324479"/>
    </source>
</evidence>
<reference evidence="9 10" key="1">
    <citation type="submission" date="2019-08" db="EMBL/GenBank/DDBJ databases">
        <authorList>
            <person name="Dhanesh K."/>
            <person name="Kumar G."/>
            <person name="Sasikala C."/>
            <person name="Venkata Ramana C."/>
        </authorList>
    </citation>
    <scope>NUCLEOTIDE SEQUENCE [LARGE SCALE GENOMIC DNA]</scope>
    <source>
        <strain evidence="9 10">JC645</strain>
    </source>
</reference>
<gene>
    <name evidence="9" type="ORF">FYK55_18630</name>
</gene>
<dbReference type="AlphaFoldDB" id="A0A5M6D2W4"/>
<keyword evidence="3" id="KW-1003">Cell membrane</keyword>
<accession>A0A5M6D2W4</accession>
<evidence type="ECO:0000256" key="2">
    <source>
        <dbReference type="ARBA" id="ARBA00022448"/>
    </source>
</evidence>
<keyword evidence="10" id="KW-1185">Reference proteome</keyword>
<dbReference type="PANTHER" id="PTHR30465">
    <property type="entry name" value="INNER MEMBRANE ABC TRANSPORTER"/>
    <property type="match status" value="1"/>
</dbReference>
<evidence type="ECO:0000256" key="7">
    <source>
        <dbReference type="RuleBase" id="RU363032"/>
    </source>
</evidence>
<sequence length="309" mass="33627">MRDLLSYLFKRFIWMILTLLAVYTVSFVLMRAVPGNPFSGERNVPPAIERQLKARYNLDAPPIQQYFDYLGGIVTDFDLGWCMGLEDYSVNQVLAEGFPVSATLAIFALVFAIILGVTAGVISAVYRRSPADVALMAAAVLGIAIPNFVLASLAILLFVFTIQIFPAGGWGTLQQIALPAFCLGLPVAAYIARLSRAGMLETLSKDHVRTAFAKGLPKRTVILRHVLPGAMLPVVSYLGPAVARVLTGSLVLEKIFALPGLGSHFINAATQRDYTLAMGMVLTYTVLLFVMNTLVDISYAIIDPRVKLQ</sequence>
<comment type="similarity">
    <text evidence="7">Belongs to the binding-protein-dependent transport system permease family.</text>
</comment>
<evidence type="ECO:0000256" key="4">
    <source>
        <dbReference type="ARBA" id="ARBA00022692"/>
    </source>
</evidence>
<dbReference type="GO" id="GO:0055085">
    <property type="term" value="P:transmembrane transport"/>
    <property type="evidence" value="ECO:0007669"/>
    <property type="project" value="InterPro"/>
</dbReference>
<evidence type="ECO:0000256" key="6">
    <source>
        <dbReference type="ARBA" id="ARBA00023136"/>
    </source>
</evidence>
<dbReference type="GO" id="GO:0005886">
    <property type="term" value="C:plasma membrane"/>
    <property type="evidence" value="ECO:0007669"/>
    <property type="project" value="UniProtKB-SubCell"/>
</dbReference>
<protein>
    <submittedName>
        <fullName evidence="9">ABC transporter permease</fullName>
    </submittedName>
</protein>
<dbReference type="InterPro" id="IPR035906">
    <property type="entry name" value="MetI-like_sf"/>
</dbReference>
<dbReference type="RefSeq" id="WP_150077976.1">
    <property type="nucleotide sequence ID" value="NZ_VWOX01000011.1"/>
</dbReference>
<name>A0A5M6D2W4_9BACT</name>
<evidence type="ECO:0000256" key="3">
    <source>
        <dbReference type="ARBA" id="ARBA00022475"/>
    </source>
</evidence>
<evidence type="ECO:0000256" key="1">
    <source>
        <dbReference type="ARBA" id="ARBA00004651"/>
    </source>
</evidence>
<dbReference type="PROSITE" id="PS50928">
    <property type="entry name" value="ABC_TM1"/>
    <property type="match status" value="1"/>
</dbReference>
<dbReference type="Pfam" id="PF00528">
    <property type="entry name" value="BPD_transp_1"/>
    <property type="match status" value="1"/>
</dbReference>